<sequence>MPTSNMVSFVGDRGTTGLAKITLIEEGRHTRVCYDLQAQVRGYVGKGGSRLIEFIGLTIGNQFFQLSKLCCAASIAGVAADADPGKRGPWAKRALWALLGASATAAVAGSALWTHCSWAPT</sequence>
<proteinExistence type="predicted"/>
<dbReference type="Proteomes" id="UP000294200">
    <property type="component" value="Unassembled WGS sequence"/>
</dbReference>
<feature type="non-terminal residue" evidence="1">
    <location>
        <position position="121"/>
    </location>
</feature>
<keyword evidence="2" id="KW-1185">Reference proteome</keyword>
<protein>
    <submittedName>
        <fullName evidence="1">Uncharacterized protein</fullName>
    </submittedName>
</protein>
<evidence type="ECO:0000313" key="1">
    <source>
        <dbReference type="EMBL" id="TCF98764.1"/>
    </source>
</evidence>
<organism evidence="1 2">
    <name type="scientific">Paraburkholderia steynii</name>
    <dbReference type="NCBI Taxonomy" id="1245441"/>
    <lineage>
        <taxon>Bacteria</taxon>
        <taxon>Pseudomonadati</taxon>
        <taxon>Pseudomonadota</taxon>
        <taxon>Betaproteobacteria</taxon>
        <taxon>Burkholderiales</taxon>
        <taxon>Burkholderiaceae</taxon>
        <taxon>Paraburkholderia</taxon>
    </lineage>
</organism>
<reference evidence="1 2" key="1">
    <citation type="submission" date="2017-02" db="EMBL/GenBank/DDBJ databases">
        <title>Paraburkholderia sophoroidis sp. nov. and Paraburkholderia steynii sp. nov. rhizobial symbionts of the fynbos legume Hypocalyptus sophoroides.</title>
        <authorList>
            <person name="Steenkamp E.T."/>
            <person name="Beukes C.W."/>
            <person name="Van Zyl E."/>
            <person name="Avontuur J."/>
            <person name="Chan W.Y."/>
            <person name="Hassen A."/>
            <person name="Palmer M."/>
            <person name="Mthombeni L."/>
            <person name="Phalane F."/>
            <person name="Sereme K."/>
            <person name="Venter S.N."/>
        </authorList>
    </citation>
    <scope>NUCLEOTIDE SEQUENCE [LARGE SCALE GENOMIC DNA]</scope>
    <source>
        <strain evidence="1 2">HC1.1ba</strain>
    </source>
</reference>
<dbReference type="EMBL" id="MWML01001116">
    <property type="protein sequence ID" value="TCF98764.1"/>
    <property type="molecule type" value="Genomic_DNA"/>
</dbReference>
<dbReference type="AlphaFoldDB" id="A0A4R0WSV7"/>
<name>A0A4R0WSV7_9BURK</name>
<gene>
    <name evidence="1" type="ORF">BZM27_55050</name>
</gene>
<comment type="caution">
    <text evidence="1">The sequence shown here is derived from an EMBL/GenBank/DDBJ whole genome shotgun (WGS) entry which is preliminary data.</text>
</comment>
<accession>A0A4R0WSV7</accession>
<evidence type="ECO:0000313" key="2">
    <source>
        <dbReference type="Proteomes" id="UP000294200"/>
    </source>
</evidence>